<dbReference type="EMBL" id="JAERQM010000001">
    <property type="protein sequence ID" value="MBU8542236.1"/>
    <property type="molecule type" value="Genomic_DNA"/>
</dbReference>
<gene>
    <name evidence="1" type="ORF">JJQ90_00880</name>
</gene>
<organism evidence="1 2">
    <name type="scientific">Falsiroseomonas oleicola</name>
    <dbReference type="NCBI Taxonomy" id="2801474"/>
    <lineage>
        <taxon>Bacteria</taxon>
        <taxon>Pseudomonadati</taxon>
        <taxon>Pseudomonadota</taxon>
        <taxon>Alphaproteobacteria</taxon>
        <taxon>Acetobacterales</taxon>
        <taxon>Roseomonadaceae</taxon>
        <taxon>Falsiroseomonas</taxon>
    </lineage>
</organism>
<dbReference type="Proteomes" id="UP000689967">
    <property type="component" value="Unassembled WGS sequence"/>
</dbReference>
<evidence type="ECO:0000313" key="1">
    <source>
        <dbReference type="EMBL" id="MBU8542236.1"/>
    </source>
</evidence>
<keyword evidence="2" id="KW-1185">Reference proteome</keyword>
<evidence type="ECO:0000313" key="2">
    <source>
        <dbReference type="Proteomes" id="UP000689967"/>
    </source>
</evidence>
<reference evidence="1 2" key="1">
    <citation type="submission" date="2021-01" db="EMBL/GenBank/DDBJ databases">
        <title>Roseomonas sp. nov, a bacterium isolated from an oil production mixture in Yumen Oilfield.</title>
        <authorList>
            <person name="Wu D."/>
        </authorList>
    </citation>
    <scope>NUCLEOTIDE SEQUENCE [LARGE SCALE GENOMIC DNA]</scope>
    <source>
        <strain evidence="1 2">ROY-5-3</strain>
    </source>
</reference>
<proteinExistence type="predicted"/>
<name>A0ABS6H0P2_9PROT</name>
<comment type="caution">
    <text evidence="1">The sequence shown here is derived from an EMBL/GenBank/DDBJ whole genome shotgun (WGS) entry which is preliminary data.</text>
</comment>
<accession>A0ABS6H0P2</accession>
<protein>
    <submittedName>
        <fullName evidence="1">Uncharacterized protein</fullName>
    </submittedName>
</protein>
<sequence>MDVKEGHPGAIFHWFFDTDQGAANPANILIMLHGSSSAMEMLIQSCLENKNQFDDALGPEIMLLFFDPDLSARAMSEGGVEMRESFERGQSANFLFAGMGAAYPVPSALFEIGRDRFRSERPGGSIFQKVAREVAASNGRAIPFFQQVFSLKPQQDYFLIAHRINKSVQLYGLGESASISLEDMLAIIRNLRPIARHYRGESDLDAIGTVVYARMKQGAIRHVARSVWQALNSVIRAAPRRGLH</sequence>
<dbReference type="RefSeq" id="WP_216872590.1">
    <property type="nucleotide sequence ID" value="NZ_JAERQM010000001.1"/>
</dbReference>